<evidence type="ECO:0000313" key="2">
    <source>
        <dbReference type="Proteomes" id="UP000243459"/>
    </source>
</evidence>
<name>A0A5P1E569_ASPOF</name>
<dbReference type="InterPro" id="IPR036188">
    <property type="entry name" value="FAD/NAD-bd_sf"/>
</dbReference>
<dbReference type="Gene3D" id="3.50.50.60">
    <property type="entry name" value="FAD/NAD(P)-binding domain"/>
    <property type="match status" value="1"/>
</dbReference>
<proteinExistence type="predicted"/>
<dbReference type="EMBL" id="CM007390">
    <property type="protein sequence ID" value="ONK56617.1"/>
    <property type="molecule type" value="Genomic_DNA"/>
</dbReference>
<reference evidence="2" key="1">
    <citation type="journal article" date="2017" name="Nat. Commun.">
        <title>The asparagus genome sheds light on the origin and evolution of a young Y chromosome.</title>
        <authorList>
            <person name="Harkess A."/>
            <person name="Zhou J."/>
            <person name="Xu C."/>
            <person name="Bowers J.E."/>
            <person name="Van der Hulst R."/>
            <person name="Ayyampalayam S."/>
            <person name="Mercati F."/>
            <person name="Riccardi P."/>
            <person name="McKain M.R."/>
            <person name="Kakrana A."/>
            <person name="Tang H."/>
            <person name="Ray J."/>
            <person name="Groenendijk J."/>
            <person name="Arikit S."/>
            <person name="Mathioni S.M."/>
            <person name="Nakano M."/>
            <person name="Shan H."/>
            <person name="Telgmann-Rauber A."/>
            <person name="Kanno A."/>
            <person name="Yue Z."/>
            <person name="Chen H."/>
            <person name="Li W."/>
            <person name="Chen Y."/>
            <person name="Xu X."/>
            <person name="Zhang Y."/>
            <person name="Luo S."/>
            <person name="Chen H."/>
            <person name="Gao J."/>
            <person name="Mao Z."/>
            <person name="Pires J.C."/>
            <person name="Luo M."/>
            <person name="Kudrna D."/>
            <person name="Wing R.A."/>
            <person name="Meyers B.C."/>
            <person name="Yi K."/>
            <person name="Kong H."/>
            <person name="Lavrijsen P."/>
            <person name="Sunseri F."/>
            <person name="Falavigna A."/>
            <person name="Ye Y."/>
            <person name="Leebens-Mack J.H."/>
            <person name="Chen G."/>
        </authorList>
    </citation>
    <scope>NUCLEOTIDE SEQUENCE [LARGE SCALE GENOMIC DNA]</scope>
    <source>
        <strain evidence="2">cv. DH0086</strain>
    </source>
</reference>
<organism evidence="1 2">
    <name type="scientific">Asparagus officinalis</name>
    <name type="common">Garden asparagus</name>
    <dbReference type="NCBI Taxonomy" id="4686"/>
    <lineage>
        <taxon>Eukaryota</taxon>
        <taxon>Viridiplantae</taxon>
        <taxon>Streptophyta</taxon>
        <taxon>Embryophyta</taxon>
        <taxon>Tracheophyta</taxon>
        <taxon>Spermatophyta</taxon>
        <taxon>Magnoliopsida</taxon>
        <taxon>Liliopsida</taxon>
        <taxon>Asparagales</taxon>
        <taxon>Asparagaceae</taxon>
        <taxon>Asparagoideae</taxon>
        <taxon>Asparagus</taxon>
    </lineage>
</organism>
<sequence>MGDYNDPFMRNKDAAVQARTKPQNRANVLQLKLVLYQDPVVGLDTEAQTLTTSSGKLLKYGSLIISTGCESARTLIQYHYAFTLNVN</sequence>
<keyword evidence="2" id="KW-1185">Reference proteome</keyword>
<dbReference type="Gramene" id="ONK56617">
    <property type="protein sequence ID" value="ONK56617"/>
    <property type="gene ID" value="A4U43_C10F10780"/>
</dbReference>
<dbReference type="Proteomes" id="UP000243459">
    <property type="component" value="Chromosome 10"/>
</dbReference>
<gene>
    <name evidence="1" type="ORF">A4U43_C10F10780</name>
</gene>
<accession>A0A5P1E569</accession>
<evidence type="ECO:0000313" key="1">
    <source>
        <dbReference type="EMBL" id="ONK56617.1"/>
    </source>
</evidence>
<dbReference type="AlphaFoldDB" id="A0A5P1E569"/>
<protein>
    <submittedName>
        <fullName evidence="1">Uncharacterized protein</fullName>
    </submittedName>
</protein>